<sequence>MAAWGQLSSLIPKLGWRAPLGQASAHDLTDGLAVKTSCNLGRDGLHDRSDGAHGKFLPVSLQGLNCLVHDCLYFFAGEGLWQVGLDDLRLSDFGRCTVCFSGLRVNAGCVPALRSFLLEQRCHLGVVQLNGSLSGLLAGSYLAQHVADSGEGNLVAGFHVVYDVGFQAFFECHDVAPCSGSSCYLPSLGSHPGSPAAPGASHNMGRVMLQACINGAREVSQHHRLTADPAAIAREAAASVAAGAHTLHFHPKNPLGEDTLEPHCLASWLTALRKACPATPLGVTTGAWSSPDAPTRLRMIESWHELPDFASVNWHEEGAEEVAEALHARGIGVEAGIWHADAARQWASSPLRGKCLRVLVEIQDIPAENVETEAKSLLDLVTDQAQSDSQHAVQPPALLHGEDRSAWAALQLAARWGLDTRIGLEDTLVLPEGIQADGNAELIAAAKILLAT</sequence>
<dbReference type="Gene3D" id="3.20.20.70">
    <property type="entry name" value="Aldolase class I"/>
    <property type="match status" value="1"/>
</dbReference>
<proteinExistence type="predicted"/>
<dbReference type="EMBL" id="CP000474">
    <property type="protein sequence ID" value="ABM07731.1"/>
    <property type="molecule type" value="Genomic_DNA"/>
</dbReference>
<dbReference type="HOGENOM" id="CLU_605012_0_0_11"/>
<keyword evidence="2" id="KW-1185">Reference proteome</keyword>
<dbReference type="Pfam" id="PF05853">
    <property type="entry name" value="BKACE"/>
    <property type="match status" value="1"/>
</dbReference>
<reference evidence="1 2" key="1">
    <citation type="journal article" date="2006" name="PLoS Genet.">
        <title>Secrets of soil survival revealed by the genome sequence of Arthrobacter aurescens TC1.</title>
        <authorList>
            <person name="Mongodin E.F."/>
            <person name="Shapir N."/>
            <person name="Daugherty S.C."/>
            <person name="DeBoy R.T."/>
            <person name="Emerson J.B."/>
            <person name="Shvartzbeyn A."/>
            <person name="Radune D."/>
            <person name="Vamathevan J."/>
            <person name="Riggs F."/>
            <person name="Grinberg V."/>
            <person name="Khouri H."/>
            <person name="Wackett L.P."/>
            <person name="Nelson K.E."/>
            <person name="Sadowsky M.J."/>
        </authorList>
    </citation>
    <scope>NUCLEOTIDE SEQUENCE [LARGE SCALE GENOMIC DNA]</scope>
    <source>
        <strain evidence="1 2">TC1</strain>
    </source>
</reference>
<accession>A1R3D3</accession>
<dbReference type="STRING" id="290340.AAur_0955"/>
<dbReference type="InterPro" id="IPR008567">
    <property type="entry name" value="BKACE"/>
</dbReference>
<dbReference type="InterPro" id="IPR013785">
    <property type="entry name" value="Aldolase_TIM"/>
</dbReference>
<dbReference type="PANTHER" id="PTHR37418:SF1">
    <property type="entry name" value="3-KETO-5-AMINOHEXANOATE CLEAVAGE PROTEIN"/>
    <property type="match status" value="1"/>
</dbReference>
<dbReference type="PANTHER" id="PTHR37418">
    <property type="entry name" value="3-KETO-5-AMINOHEXANOATE CLEAVAGE ENZYME-RELATED"/>
    <property type="match status" value="1"/>
</dbReference>
<dbReference type="OrthoDB" id="3424160at2"/>
<name>A1R3D3_PAEAT</name>
<dbReference type="AlphaFoldDB" id="A1R3D3"/>
<dbReference type="KEGG" id="aau:AAur_0955"/>
<evidence type="ECO:0000313" key="1">
    <source>
        <dbReference type="EMBL" id="ABM07731.1"/>
    </source>
</evidence>
<dbReference type="GO" id="GO:0043720">
    <property type="term" value="F:3-keto-5-aminohexanoate cleavage activity"/>
    <property type="evidence" value="ECO:0007669"/>
    <property type="project" value="InterPro"/>
</dbReference>
<gene>
    <name evidence="1" type="ordered locus">AAur_0955</name>
</gene>
<organism evidence="1 2">
    <name type="scientific">Paenarthrobacter aurescens (strain TC1)</name>
    <dbReference type="NCBI Taxonomy" id="290340"/>
    <lineage>
        <taxon>Bacteria</taxon>
        <taxon>Bacillati</taxon>
        <taxon>Actinomycetota</taxon>
        <taxon>Actinomycetes</taxon>
        <taxon>Micrococcales</taxon>
        <taxon>Micrococcaceae</taxon>
        <taxon>Paenarthrobacter</taxon>
    </lineage>
</organism>
<dbReference type="eggNOG" id="COG3246">
    <property type="taxonomic scope" value="Bacteria"/>
</dbReference>
<dbReference type="Proteomes" id="UP000000637">
    <property type="component" value="Chromosome"/>
</dbReference>
<evidence type="ECO:0000313" key="2">
    <source>
        <dbReference type="Proteomes" id="UP000000637"/>
    </source>
</evidence>
<protein>
    <submittedName>
        <fullName evidence="1">Uncharacterized protein</fullName>
    </submittedName>
</protein>